<feature type="compositionally biased region" description="Polar residues" evidence="9">
    <location>
        <begin position="705"/>
        <end position="718"/>
    </location>
</feature>
<dbReference type="GO" id="GO:0005886">
    <property type="term" value="C:plasma membrane"/>
    <property type="evidence" value="ECO:0007669"/>
    <property type="project" value="TreeGrafter"/>
</dbReference>
<dbReference type="CDD" id="cd04269">
    <property type="entry name" value="ZnMc_adamalysin_II_like"/>
    <property type="match status" value="1"/>
</dbReference>
<keyword evidence="8" id="KW-0862">Zinc</keyword>
<feature type="compositionally biased region" description="Pro residues" evidence="9">
    <location>
        <begin position="752"/>
        <end position="782"/>
    </location>
</feature>
<feature type="disulfide bond" evidence="8">
    <location>
        <begin position="335"/>
        <end position="340"/>
    </location>
</feature>
<evidence type="ECO:0000256" key="9">
    <source>
        <dbReference type="SAM" id="MobiDB-lite"/>
    </source>
</evidence>
<dbReference type="HOGENOM" id="CLU_012714_4_1_1"/>
<name>H2ZUG9_LATCH</name>
<keyword evidence="2 10" id="KW-0812">Transmembrane</keyword>
<dbReference type="FunFam" id="4.10.70.10:FF:000001">
    <property type="entry name" value="Disintegrin and metalloproteinase domain-containing protein 22"/>
    <property type="match status" value="1"/>
</dbReference>
<dbReference type="GO" id="GO:0004222">
    <property type="term" value="F:metalloendopeptidase activity"/>
    <property type="evidence" value="ECO:0007669"/>
    <property type="project" value="InterPro"/>
</dbReference>
<feature type="disulfide bond" evidence="6">
    <location>
        <begin position="443"/>
        <end position="463"/>
    </location>
</feature>
<evidence type="ECO:0000259" key="11">
    <source>
        <dbReference type="PROSITE" id="PS50026"/>
    </source>
</evidence>
<dbReference type="InterPro" id="IPR000742">
    <property type="entry name" value="EGF"/>
</dbReference>
<comment type="caution">
    <text evidence="7">Lacks conserved residue(s) required for the propagation of feature annotation.</text>
</comment>
<dbReference type="Gene3D" id="4.10.70.10">
    <property type="entry name" value="Disintegrin domain"/>
    <property type="match status" value="1"/>
</dbReference>
<feature type="transmembrane region" description="Helical" evidence="10">
    <location>
        <begin position="669"/>
        <end position="688"/>
    </location>
</feature>
<reference evidence="14" key="2">
    <citation type="submission" date="2025-08" db="UniProtKB">
        <authorList>
            <consortium name="Ensembl"/>
        </authorList>
    </citation>
    <scope>IDENTIFICATION</scope>
</reference>
<evidence type="ECO:0000256" key="8">
    <source>
        <dbReference type="PROSITE-ProRule" id="PRU00276"/>
    </source>
</evidence>
<dbReference type="InterPro" id="IPR036436">
    <property type="entry name" value="Disintegrin_dom_sf"/>
</dbReference>
<dbReference type="GO" id="GO:0005178">
    <property type="term" value="F:integrin binding"/>
    <property type="evidence" value="ECO:0007669"/>
    <property type="project" value="TreeGrafter"/>
</dbReference>
<dbReference type="EMBL" id="AFYH01036753">
    <property type="status" value="NOT_ANNOTATED_CDS"/>
    <property type="molecule type" value="Genomic_DNA"/>
</dbReference>
<evidence type="ECO:0000256" key="2">
    <source>
        <dbReference type="ARBA" id="ARBA00022692"/>
    </source>
</evidence>
<dbReference type="InterPro" id="IPR024079">
    <property type="entry name" value="MetalloPept_cat_dom_sf"/>
</dbReference>
<evidence type="ECO:0000256" key="1">
    <source>
        <dbReference type="ARBA" id="ARBA00004479"/>
    </source>
</evidence>
<evidence type="ECO:0000256" key="6">
    <source>
        <dbReference type="PROSITE-ProRule" id="PRU00068"/>
    </source>
</evidence>
<dbReference type="PRINTS" id="PR00289">
    <property type="entry name" value="DISINTEGRIN"/>
</dbReference>
<dbReference type="SMART" id="SM00608">
    <property type="entry name" value="ACR"/>
    <property type="match status" value="1"/>
</dbReference>
<sequence length="782" mass="86411">VGFDQTLQLSSYEITVPQKLAGRESREANDDSSLQDRVSYVVWAEGKDHVIHLEKNKIFLPQDFVMFTYDKDGTLLSEQPDLQDHCYYQGYVEDTPNSLVALSTCSGLRGIIQTDNTSYGIEPLESSLTFQHLIYHLECVQKEPVACGVPHSTQEPETEEEEHFPSMTQLLRRKRAVLPQTRYVELFLVVDKERTDCKNSNKTAVREEMVQLANYLDSMYIMLNIRIVLVGLEIWTNANKISVEGSAGDVLSRFVQWREKELVQRRRHDSAQFILKRSFGGTAGMAFVGTVCSRSHGGGINVFPHNNVHSFSSIVAHELGHNLGMNHDDGRKCTCAISGCIMGAGATGSRNFSSCSSDDFEKLILNRGGSCLLNIPKPDEAYSPPFCGNKLVDPGEECDCGSVQECEKDPCCEPGTCKLQSWADCAYGSCCKNCRFLVAGTVCRGVADECDLPEYCNGTSQFCQPDVSVQDGHPCQDGQAYCYNGMCQNYDGQCRVIFGSKAKAAPDVCFTMVNSKGDRFGNCGHQGNHYKKCDSRNAKCGKLQCENVDSLPVFGIQPAIIQTPMEGTTCWGVDFQLGSDVPDPGMVNEGTMCGSGKVCMNYQCMDASVLKYDCDVQKKCFGHGVCNSNKNCHCDKDWAPPNCENEGYGGSVDSGPTYNDKDTSLRDGLLVFFFLILPLLVLGAFIFFRRNELRRRFCRKKRSQTYESDARSQPNVANRPTGALRSAPPSATKEGKTTHINRSAVPSYPAQPHQPSPSRPPPPQFKPPPKTIPSRPAPKPPA</sequence>
<feature type="domain" description="EGF-like" evidence="11">
    <location>
        <begin position="610"/>
        <end position="644"/>
    </location>
</feature>
<dbReference type="InParanoid" id="H2ZUG9"/>
<dbReference type="InterPro" id="IPR001762">
    <property type="entry name" value="Disintegrin_dom"/>
</dbReference>
<dbReference type="OMA" id="DFTVFTY"/>
<dbReference type="Bgee" id="ENSLACG00000000930">
    <property type="expression patterns" value="Expressed in muscle tissue and 6 other cell types or tissues"/>
</dbReference>
<dbReference type="GO" id="GO:0046872">
    <property type="term" value="F:metal ion binding"/>
    <property type="evidence" value="ECO:0007669"/>
    <property type="project" value="UniProtKB-KW"/>
</dbReference>
<dbReference type="GO" id="GO:0033631">
    <property type="term" value="P:cell-cell adhesion mediated by integrin"/>
    <property type="evidence" value="ECO:0007669"/>
    <property type="project" value="TreeGrafter"/>
</dbReference>
<reference evidence="14" key="3">
    <citation type="submission" date="2025-09" db="UniProtKB">
        <authorList>
            <consortium name="Ensembl"/>
        </authorList>
    </citation>
    <scope>IDENTIFICATION</scope>
</reference>
<dbReference type="FunCoup" id="H2ZUG9">
    <property type="interactions" value="847"/>
</dbReference>
<feature type="active site" evidence="8">
    <location>
        <position position="318"/>
    </location>
</feature>
<dbReference type="InterPro" id="IPR006586">
    <property type="entry name" value="ADAM_Cys-rich"/>
</dbReference>
<feature type="domain" description="Peptidase M12B" evidence="13">
    <location>
        <begin position="182"/>
        <end position="376"/>
    </location>
</feature>
<dbReference type="FunFam" id="3.40.390.10:FF:000002">
    <property type="entry name" value="Disintegrin and metalloproteinase domain-containing protein 22"/>
    <property type="match status" value="1"/>
</dbReference>
<comment type="subcellular location">
    <subcellularLocation>
        <location evidence="1">Membrane</location>
        <topology evidence="1">Single-pass type I membrane protein</topology>
    </subcellularLocation>
</comment>
<reference evidence="15" key="1">
    <citation type="submission" date="2011-08" db="EMBL/GenBank/DDBJ databases">
        <title>The draft genome of Latimeria chalumnae.</title>
        <authorList>
            <person name="Di Palma F."/>
            <person name="Alfoldi J."/>
            <person name="Johnson J."/>
            <person name="Berlin A."/>
            <person name="Gnerre S."/>
            <person name="Jaffe D."/>
            <person name="MacCallum I."/>
            <person name="Young S."/>
            <person name="Walker B.J."/>
            <person name="Lander E."/>
            <person name="Lindblad-Toh K."/>
        </authorList>
    </citation>
    <scope>NUCLEOTIDE SEQUENCE [LARGE SCALE GENOMIC DNA]</scope>
    <source>
        <strain evidence="15">Wild caught</strain>
    </source>
</reference>
<keyword evidence="4 10" id="KW-0472">Membrane</keyword>
<evidence type="ECO:0000256" key="10">
    <source>
        <dbReference type="SAM" id="Phobius"/>
    </source>
</evidence>
<dbReference type="InterPro" id="IPR002870">
    <property type="entry name" value="Peptidase_M12B_N"/>
</dbReference>
<dbReference type="GO" id="GO:0007179">
    <property type="term" value="P:transforming growth factor beta receptor signaling pathway"/>
    <property type="evidence" value="ECO:0007669"/>
    <property type="project" value="TreeGrafter"/>
</dbReference>
<protein>
    <submittedName>
        <fullName evidence="14">ADAM metallopeptidase domain 9</fullName>
    </submittedName>
</protein>
<dbReference type="Pfam" id="PF00200">
    <property type="entry name" value="Disintegrin"/>
    <property type="match status" value="1"/>
</dbReference>
<dbReference type="Pfam" id="PF08516">
    <property type="entry name" value="ADAM_CR"/>
    <property type="match status" value="1"/>
</dbReference>
<dbReference type="PROSITE" id="PS50026">
    <property type="entry name" value="EGF_3"/>
    <property type="match status" value="1"/>
</dbReference>
<dbReference type="PROSITE" id="PS50215">
    <property type="entry name" value="ADAM_MEPRO"/>
    <property type="match status" value="1"/>
</dbReference>
<dbReference type="eggNOG" id="KOG3607">
    <property type="taxonomic scope" value="Eukaryota"/>
</dbReference>
<dbReference type="InterPro" id="IPR018358">
    <property type="entry name" value="Disintegrin_CS"/>
</dbReference>
<dbReference type="Pfam" id="PF01421">
    <property type="entry name" value="Reprolysin"/>
    <property type="match status" value="1"/>
</dbReference>
<feature type="binding site" evidence="8">
    <location>
        <position position="327"/>
    </location>
    <ligand>
        <name>Zn(2+)</name>
        <dbReference type="ChEBI" id="CHEBI:29105"/>
        <note>catalytic</note>
    </ligand>
</feature>
<dbReference type="InterPro" id="IPR034027">
    <property type="entry name" value="Reprolysin_adamalysin"/>
</dbReference>
<keyword evidence="5 7" id="KW-1015">Disulfide bond</keyword>
<evidence type="ECO:0000313" key="15">
    <source>
        <dbReference type="Proteomes" id="UP000008672"/>
    </source>
</evidence>
<dbReference type="STRING" id="7897.ENSLACP00000001040"/>
<dbReference type="AlphaFoldDB" id="H2ZUG9"/>
<feature type="binding site" evidence="8">
    <location>
        <position position="321"/>
    </location>
    <ligand>
        <name>Zn(2+)</name>
        <dbReference type="ChEBI" id="CHEBI:29105"/>
        <note>catalytic</note>
    </ligand>
</feature>
<keyword evidence="8" id="KW-0479">Metal-binding</keyword>
<evidence type="ECO:0000259" key="12">
    <source>
        <dbReference type="PROSITE" id="PS50214"/>
    </source>
</evidence>
<gene>
    <name evidence="14" type="primary">ADAM9</name>
</gene>
<dbReference type="GO" id="GO:0005615">
    <property type="term" value="C:extracellular space"/>
    <property type="evidence" value="ECO:0007669"/>
    <property type="project" value="TreeGrafter"/>
</dbReference>
<evidence type="ECO:0000256" key="4">
    <source>
        <dbReference type="ARBA" id="ARBA00023136"/>
    </source>
</evidence>
<evidence type="ECO:0000256" key="3">
    <source>
        <dbReference type="ARBA" id="ARBA00022989"/>
    </source>
</evidence>
<dbReference type="PANTHER" id="PTHR11905:SF136">
    <property type="entry name" value="DISINTEGRIN AND METALLOPROTEINASE DOMAIN-CONTAINING PROTEIN 9"/>
    <property type="match status" value="1"/>
</dbReference>
<evidence type="ECO:0000313" key="14">
    <source>
        <dbReference type="Ensembl" id="ENSLACP00000001040.1"/>
    </source>
</evidence>
<dbReference type="Pfam" id="PF01562">
    <property type="entry name" value="Pep_M12B_propep"/>
    <property type="match status" value="1"/>
</dbReference>
<keyword evidence="15" id="KW-1185">Reference proteome</keyword>
<dbReference type="Proteomes" id="UP000008672">
    <property type="component" value="Unassembled WGS sequence"/>
</dbReference>
<dbReference type="InterPro" id="IPR001590">
    <property type="entry name" value="Peptidase_M12B"/>
</dbReference>
<feature type="region of interest" description="Disordered" evidence="9">
    <location>
        <begin position="700"/>
        <end position="782"/>
    </location>
</feature>
<dbReference type="SMART" id="SM00050">
    <property type="entry name" value="DISIN"/>
    <property type="match status" value="1"/>
</dbReference>
<keyword evidence="7" id="KW-0245">EGF-like domain</keyword>
<keyword evidence="3 10" id="KW-1133">Transmembrane helix</keyword>
<dbReference type="Ensembl" id="ENSLACT00000001050.1">
    <property type="protein sequence ID" value="ENSLACP00000001040.1"/>
    <property type="gene ID" value="ENSLACG00000000930.1"/>
</dbReference>
<evidence type="ECO:0000259" key="13">
    <source>
        <dbReference type="PROSITE" id="PS50215"/>
    </source>
</evidence>
<organism evidence="14 15">
    <name type="scientific">Latimeria chalumnae</name>
    <name type="common">Coelacanth</name>
    <dbReference type="NCBI Taxonomy" id="7897"/>
    <lineage>
        <taxon>Eukaryota</taxon>
        <taxon>Metazoa</taxon>
        <taxon>Chordata</taxon>
        <taxon>Craniata</taxon>
        <taxon>Vertebrata</taxon>
        <taxon>Euteleostomi</taxon>
        <taxon>Coelacanthiformes</taxon>
        <taxon>Coelacanthidae</taxon>
        <taxon>Latimeria</taxon>
    </lineage>
</organism>
<accession>H2ZUG9</accession>
<dbReference type="PROSITE" id="PS50214">
    <property type="entry name" value="DISINTEGRIN_2"/>
    <property type="match status" value="1"/>
</dbReference>
<feature type="disulfide bond" evidence="7">
    <location>
        <begin position="634"/>
        <end position="643"/>
    </location>
</feature>
<dbReference type="Gene3D" id="3.40.390.10">
    <property type="entry name" value="Collagenase (Catalytic Domain)"/>
    <property type="match status" value="1"/>
</dbReference>
<dbReference type="GeneTree" id="ENSGT00940000156239"/>
<dbReference type="SUPFAM" id="SSF57552">
    <property type="entry name" value="Blood coagulation inhibitor (disintegrin)"/>
    <property type="match status" value="1"/>
</dbReference>
<feature type="domain" description="Disintegrin" evidence="12">
    <location>
        <begin position="384"/>
        <end position="471"/>
    </location>
</feature>
<feature type="binding site" evidence="8">
    <location>
        <position position="317"/>
    </location>
    <ligand>
        <name>Zn(2+)</name>
        <dbReference type="ChEBI" id="CHEBI:29105"/>
        <note>catalytic</note>
    </ligand>
</feature>
<proteinExistence type="predicted"/>
<dbReference type="GO" id="GO:0006509">
    <property type="term" value="P:membrane protein ectodomain proteolysis"/>
    <property type="evidence" value="ECO:0007669"/>
    <property type="project" value="TreeGrafter"/>
</dbReference>
<dbReference type="SUPFAM" id="SSF55486">
    <property type="entry name" value="Metalloproteases ('zincins'), catalytic domain"/>
    <property type="match status" value="1"/>
</dbReference>
<evidence type="ECO:0000256" key="7">
    <source>
        <dbReference type="PROSITE-ProRule" id="PRU00076"/>
    </source>
</evidence>
<dbReference type="PANTHER" id="PTHR11905">
    <property type="entry name" value="ADAM A DISINTEGRIN AND METALLOPROTEASE DOMAIN"/>
    <property type="match status" value="1"/>
</dbReference>
<dbReference type="PROSITE" id="PS00427">
    <property type="entry name" value="DISINTEGRIN_1"/>
    <property type="match status" value="1"/>
</dbReference>
<evidence type="ECO:0000256" key="5">
    <source>
        <dbReference type="ARBA" id="ARBA00023157"/>
    </source>
</evidence>